<accession>A0A9Y3S4S8</accession>
<dbReference type="Proteomes" id="UP000695023">
    <property type="component" value="Unplaced"/>
</dbReference>
<evidence type="ECO:0000313" key="2">
    <source>
        <dbReference type="RefSeq" id="XP_005755404.1"/>
    </source>
</evidence>
<dbReference type="GeneID" id="102202482"/>
<name>A0A9Y3S4S8_9CICH</name>
<keyword evidence="1" id="KW-1185">Reference proteome</keyword>
<protein>
    <submittedName>
        <fullName evidence="2">Uncharacterized protein LOC102202482</fullName>
    </submittedName>
</protein>
<organism evidence="1 2">
    <name type="scientific">Pundamilia nyererei</name>
    <dbReference type="NCBI Taxonomy" id="303518"/>
    <lineage>
        <taxon>Eukaryota</taxon>
        <taxon>Metazoa</taxon>
        <taxon>Chordata</taxon>
        <taxon>Craniata</taxon>
        <taxon>Vertebrata</taxon>
        <taxon>Euteleostomi</taxon>
        <taxon>Actinopterygii</taxon>
        <taxon>Neopterygii</taxon>
        <taxon>Teleostei</taxon>
        <taxon>Neoteleostei</taxon>
        <taxon>Acanthomorphata</taxon>
        <taxon>Ovalentaria</taxon>
        <taxon>Cichlomorphae</taxon>
        <taxon>Cichliformes</taxon>
        <taxon>Cichlidae</taxon>
        <taxon>African cichlids</taxon>
        <taxon>Pseudocrenilabrinae</taxon>
        <taxon>Haplochromini</taxon>
        <taxon>Pundamilia</taxon>
    </lineage>
</organism>
<dbReference type="RefSeq" id="XP_005755404.1">
    <property type="nucleotide sequence ID" value="XM_005755347.1"/>
</dbReference>
<reference evidence="2" key="1">
    <citation type="submission" date="2025-08" db="UniProtKB">
        <authorList>
            <consortium name="RefSeq"/>
        </authorList>
    </citation>
    <scope>IDENTIFICATION</scope>
</reference>
<evidence type="ECO:0000313" key="1">
    <source>
        <dbReference type="Proteomes" id="UP000695023"/>
    </source>
</evidence>
<feature type="non-terminal residue" evidence="2">
    <location>
        <position position="262"/>
    </location>
</feature>
<dbReference type="AlphaFoldDB" id="A0A9Y3S4S8"/>
<gene>
    <name evidence="2" type="primary">LOC102202482</name>
</gene>
<sequence>MQTQIEYEVKIIKSKHLRLNDLKQEAQDSYLYKKYLHKEDIPAYPRPALHVSCLKHDTNRQGLCGIRADEGFKAPQKLSLVWWSLAVRPEEIQSAETRLLDETYPKRTEEQAAKQEDFLWRFASSPAFSEKSRYGSYRFTFPVEEVLTAYSEQFCSGDPPIMRVFETKLFKQEVEYAVLVHSPANQELFSEYPLFLYDDPNAVCTYRDGRFVWRPEAMCETHSYALIQRPDENQMTARPLSRRPPFYVWDHVALALHVENGQ</sequence>
<proteinExistence type="predicted"/>